<feature type="transmembrane region" description="Helical" evidence="5">
    <location>
        <begin position="7"/>
        <end position="26"/>
    </location>
</feature>
<feature type="domain" description="Protein glycosylation ligase" evidence="8">
    <location>
        <begin position="161"/>
        <end position="186"/>
    </location>
</feature>
<keyword evidence="10" id="KW-1185">Reference proteome</keyword>
<feature type="transmembrane region" description="Helical" evidence="5">
    <location>
        <begin position="165"/>
        <end position="187"/>
    </location>
</feature>
<dbReference type="Pfam" id="PF04932">
    <property type="entry name" value="Wzy_C"/>
    <property type="match status" value="1"/>
</dbReference>
<dbReference type="PANTHER" id="PTHR37422">
    <property type="entry name" value="TEICHURONIC ACID BIOSYNTHESIS PROTEIN TUAE"/>
    <property type="match status" value="1"/>
</dbReference>
<dbReference type="PANTHER" id="PTHR37422:SF21">
    <property type="entry name" value="EXOQ-LIKE PROTEIN"/>
    <property type="match status" value="1"/>
</dbReference>
<feature type="domain" description="Virulence factor membrane-bound polymerase C-terminal" evidence="7">
    <location>
        <begin position="372"/>
        <end position="550"/>
    </location>
</feature>
<feature type="transmembrane region" description="Helical" evidence="5">
    <location>
        <begin position="423"/>
        <end position="441"/>
    </location>
</feature>
<evidence type="ECO:0008006" key="11">
    <source>
        <dbReference type="Google" id="ProtNLM"/>
    </source>
</evidence>
<reference evidence="9 10" key="1">
    <citation type="submission" date="2017-08" db="EMBL/GenBank/DDBJ databases">
        <title>A Genome Sequence of Oceanimonas doudoroffii ATCC 27123T.</title>
        <authorList>
            <person name="Brennan M.A."/>
            <person name="Maclea K.S."/>
            <person name="Mcclelland W.D."/>
            <person name="Trachtenberg A.M."/>
        </authorList>
    </citation>
    <scope>NUCLEOTIDE SEQUENCE [LARGE SCALE GENOMIC DNA]</scope>
    <source>
        <strain evidence="9 10">ATCC 27123</strain>
    </source>
</reference>
<dbReference type="Proteomes" id="UP000242757">
    <property type="component" value="Unassembled WGS sequence"/>
</dbReference>
<feature type="transmembrane region" description="Helical" evidence="5">
    <location>
        <begin position="94"/>
        <end position="112"/>
    </location>
</feature>
<dbReference type="Pfam" id="PF15864">
    <property type="entry name" value="PglL_A"/>
    <property type="match status" value="1"/>
</dbReference>
<comment type="subcellular location">
    <subcellularLocation>
        <location evidence="1">Membrane</location>
        <topology evidence="1">Multi-pass membrane protein</topology>
    </subcellularLocation>
</comment>
<dbReference type="InterPro" id="IPR031726">
    <property type="entry name" value="PglL_A"/>
</dbReference>
<feature type="transmembrane region" description="Helical" evidence="5">
    <location>
        <begin position="388"/>
        <end position="407"/>
    </location>
</feature>
<dbReference type="GO" id="GO:0016020">
    <property type="term" value="C:membrane"/>
    <property type="evidence" value="ECO:0007669"/>
    <property type="project" value="UniProtKB-SubCell"/>
</dbReference>
<evidence type="ECO:0000259" key="6">
    <source>
        <dbReference type="Pfam" id="PF04932"/>
    </source>
</evidence>
<feature type="transmembrane region" description="Helical" evidence="5">
    <location>
        <begin position="336"/>
        <end position="358"/>
    </location>
</feature>
<keyword evidence="3 5" id="KW-1133">Transmembrane helix</keyword>
<feature type="transmembrane region" description="Helical" evidence="5">
    <location>
        <begin position="221"/>
        <end position="237"/>
    </location>
</feature>
<evidence type="ECO:0000313" key="9">
    <source>
        <dbReference type="EMBL" id="OXY81211.1"/>
    </source>
</evidence>
<evidence type="ECO:0000313" key="10">
    <source>
        <dbReference type="Proteomes" id="UP000242757"/>
    </source>
</evidence>
<feature type="domain" description="O-antigen ligase-related" evidence="6">
    <location>
        <begin position="204"/>
        <end position="348"/>
    </location>
</feature>
<feature type="transmembrane region" description="Helical" evidence="5">
    <location>
        <begin position="70"/>
        <end position="88"/>
    </location>
</feature>
<keyword evidence="2 5" id="KW-0812">Transmembrane</keyword>
<dbReference type="InterPro" id="IPR007016">
    <property type="entry name" value="O-antigen_ligase-rel_domated"/>
</dbReference>
<dbReference type="InterPro" id="IPR021797">
    <property type="entry name" value="Wzy_C_2"/>
</dbReference>
<evidence type="ECO:0000256" key="1">
    <source>
        <dbReference type="ARBA" id="ARBA00004141"/>
    </source>
</evidence>
<evidence type="ECO:0000256" key="4">
    <source>
        <dbReference type="ARBA" id="ARBA00023136"/>
    </source>
</evidence>
<feature type="transmembrane region" description="Helical" evidence="5">
    <location>
        <begin position="124"/>
        <end position="145"/>
    </location>
</feature>
<protein>
    <recommendedName>
        <fullName evidence="11">Ligase</fullName>
    </recommendedName>
</protein>
<dbReference type="RefSeq" id="WP_094201462.1">
    <property type="nucleotide sequence ID" value="NZ_NBIM01000005.1"/>
</dbReference>
<evidence type="ECO:0000259" key="7">
    <source>
        <dbReference type="Pfam" id="PF11846"/>
    </source>
</evidence>
<name>A0A233RCV9_9GAMM</name>
<dbReference type="InterPro" id="IPR051533">
    <property type="entry name" value="WaaL-like"/>
</dbReference>
<feature type="transmembrane region" description="Helical" evidence="5">
    <location>
        <begin position="244"/>
        <end position="264"/>
    </location>
</feature>
<feature type="transmembrane region" description="Helical" evidence="5">
    <location>
        <begin position="199"/>
        <end position="215"/>
    </location>
</feature>
<evidence type="ECO:0000259" key="8">
    <source>
        <dbReference type="Pfam" id="PF15864"/>
    </source>
</evidence>
<sequence>MTRVSLPYLFFWCFAAWALGGMHFFMHNPGGAGLYLPFNMVGWIFVSILIGLGLWQLTRNRLVVWSRLHLWGWLAFMLMLVPLLYSNAELADRALPRLAGLAGGLLFWFALLQCRFDEQGRWRLLYVLLAAISLEAVLGLVQYYLLEPGNPIGYNTNANRPYGIFQQPNVMASLMATGLMLAWFLWLEDRRSLPAIRRVWLGAMLITTPLLLVVLQSRVGLLGGLTGVLLMLPLSWQRCRRNTLILLGLVALGMALALVSMAFVEGVQRGAEVYGDPGVRKYYWQQSLALIGQHPWTGVGYGDFERQFMEFYAAQREQIAGLPPMEPNLDHPHNELLFWGVEGGLLPVLAIIGVALAFVRLLCRAPWRQALALAALVWPMALHSQTEYPFYHSLAHWLTLLVLLYWIDQRLQPLVETPYRHRLLARFAALLIPALVVPFMVTGLQTANAITQYERGGGKEPALLQSALNPLAWLTRLEFNAMSLRLALATAHRNDEALREYLDWGRDFVRRTPRISVYHNMVLALHRLERPEDAERLRQQARRYYPRETRFERNNIQRALSAGVALFPASGAPGA</sequence>
<keyword evidence="4 5" id="KW-0472">Membrane</keyword>
<dbReference type="Pfam" id="PF11846">
    <property type="entry name" value="Wzy_C_2"/>
    <property type="match status" value="1"/>
</dbReference>
<dbReference type="EMBL" id="NBIM01000005">
    <property type="protein sequence ID" value="OXY81211.1"/>
    <property type="molecule type" value="Genomic_DNA"/>
</dbReference>
<evidence type="ECO:0000256" key="5">
    <source>
        <dbReference type="SAM" id="Phobius"/>
    </source>
</evidence>
<gene>
    <name evidence="9" type="ORF">B6S08_14210</name>
</gene>
<dbReference type="AlphaFoldDB" id="A0A233RCV9"/>
<feature type="transmembrane region" description="Helical" evidence="5">
    <location>
        <begin position="38"/>
        <end position="58"/>
    </location>
</feature>
<proteinExistence type="predicted"/>
<evidence type="ECO:0000256" key="2">
    <source>
        <dbReference type="ARBA" id="ARBA00022692"/>
    </source>
</evidence>
<accession>A0A233RCV9</accession>
<comment type="caution">
    <text evidence="9">The sequence shown here is derived from an EMBL/GenBank/DDBJ whole genome shotgun (WGS) entry which is preliminary data.</text>
</comment>
<evidence type="ECO:0000256" key="3">
    <source>
        <dbReference type="ARBA" id="ARBA00022989"/>
    </source>
</evidence>
<organism evidence="9 10">
    <name type="scientific">Oceanimonas doudoroffii</name>
    <dbReference type="NCBI Taxonomy" id="84158"/>
    <lineage>
        <taxon>Bacteria</taxon>
        <taxon>Pseudomonadati</taxon>
        <taxon>Pseudomonadota</taxon>
        <taxon>Gammaproteobacteria</taxon>
        <taxon>Aeromonadales</taxon>
        <taxon>Aeromonadaceae</taxon>
        <taxon>Oceanimonas</taxon>
    </lineage>
</organism>
<dbReference type="OrthoDB" id="5596698at2"/>